<evidence type="ECO:0000313" key="7">
    <source>
        <dbReference type="EMBL" id="SPH20042.1"/>
    </source>
</evidence>
<proteinExistence type="predicted"/>
<dbReference type="InterPro" id="IPR001123">
    <property type="entry name" value="LeuE-type"/>
</dbReference>
<reference evidence="7 8" key="1">
    <citation type="submission" date="2018-03" db="EMBL/GenBank/DDBJ databases">
        <authorList>
            <person name="Keele B.F."/>
        </authorList>
    </citation>
    <scope>NUCLEOTIDE SEQUENCE [LARGE SCALE GENOMIC DNA]</scope>
    <source>
        <strain evidence="7 8">CECT 8599</strain>
    </source>
</reference>
<name>A0A2R8BAE6_9RHOB</name>
<evidence type="ECO:0000313" key="8">
    <source>
        <dbReference type="Proteomes" id="UP000244880"/>
    </source>
</evidence>
<feature type="transmembrane region" description="Helical" evidence="6">
    <location>
        <begin position="145"/>
        <end position="170"/>
    </location>
</feature>
<dbReference type="GO" id="GO:0015171">
    <property type="term" value="F:amino acid transmembrane transporter activity"/>
    <property type="evidence" value="ECO:0007669"/>
    <property type="project" value="TreeGrafter"/>
</dbReference>
<dbReference type="EMBL" id="OMOR01000001">
    <property type="protein sequence ID" value="SPH20042.1"/>
    <property type="molecule type" value="Genomic_DNA"/>
</dbReference>
<dbReference type="PANTHER" id="PTHR30086">
    <property type="entry name" value="ARGININE EXPORTER PROTEIN ARGO"/>
    <property type="match status" value="1"/>
</dbReference>
<evidence type="ECO:0000256" key="1">
    <source>
        <dbReference type="ARBA" id="ARBA00004651"/>
    </source>
</evidence>
<keyword evidence="3 6" id="KW-0812">Transmembrane</keyword>
<keyword evidence="5 6" id="KW-0472">Membrane</keyword>
<evidence type="ECO:0000256" key="4">
    <source>
        <dbReference type="ARBA" id="ARBA00022989"/>
    </source>
</evidence>
<feature type="transmembrane region" description="Helical" evidence="6">
    <location>
        <begin position="190"/>
        <end position="207"/>
    </location>
</feature>
<dbReference type="GO" id="GO:0005886">
    <property type="term" value="C:plasma membrane"/>
    <property type="evidence" value="ECO:0007669"/>
    <property type="project" value="UniProtKB-SubCell"/>
</dbReference>
<sequence length="208" mass="21530">MIDGINLPLILGAAFLASASPGPATLTIAGTSMASGRRAGLALASGVTTGSLIWSIAAAFGLGAIMLANTWAFETIRYAGAAYLMWLAFKSARSAWYGTKLQAPELTRTTPARAYAKGLALHLTNPKAVLFFGALYSIGVPPGTGVSALITVIVAIGIQSFVMFHLYALIFSSAPMTAAYTRMKRGFETAFALAFGAGSLSILTARLG</sequence>
<dbReference type="Proteomes" id="UP000244880">
    <property type="component" value="Unassembled WGS sequence"/>
</dbReference>
<keyword evidence="8" id="KW-1185">Reference proteome</keyword>
<dbReference type="OrthoDB" id="7659099at2"/>
<dbReference type="AlphaFoldDB" id="A0A2R8BAE6"/>
<dbReference type="RefSeq" id="WP_108827311.1">
    <property type="nucleotide sequence ID" value="NZ_OMOR01000001.1"/>
</dbReference>
<accession>A0A2R8BAE6</accession>
<keyword evidence="2" id="KW-1003">Cell membrane</keyword>
<organism evidence="7 8">
    <name type="scientific">Ascidiaceihabitans donghaensis</name>
    <dbReference type="NCBI Taxonomy" id="1510460"/>
    <lineage>
        <taxon>Bacteria</taxon>
        <taxon>Pseudomonadati</taxon>
        <taxon>Pseudomonadota</taxon>
        <taxon>Alphaproteobacteria</taxon>
        <taxon>Rhodobacterales</taxon>
        <taxon>Paracoccaceae</taxon>
        <taxon>Ascidiaceihabitans</taxon>
    </lineage>
</organism>
<evidence type="ECO:0000256" key="3">
    <source>
        <dbReference type="ARBA" id="ARBA00022692"/>
    </source>
</evidence>
<gene>
    <name evidence="7" type="primary">rhtC_1</name>
    <name evidence="7" type="ORF">ASD8599_00782</name>
</gene>
<evidence type="ECO:0000256" key="2">
    <source>
        <dbReference type="ARBA" id="ARBA00022475"/>
    </source>
</evidence>
<dbReference type="PANTHER" id="PTHR30086:SF19">
    <property type="entry name" value="THREONINE EFFLUX PROTEIN"/>
    <property type="match status" value="1"/>
</dbReference>
<feature type="transmembrane region" description="Helical" evidence="6">
    <location>
        <begin position="118"/>
        <end position="139"/>
    </location>
</feature>
<dbReference type="Pfam" id="PF01810">
    <property type="entry name" value="LysE"/>
    <property type="match status" value="1"/>
</dbReference>
<feature type="transmembrane region" description="Helical" evidence="6">
    <location>
        <begin position="52"/>
        <end position="73"/>
    </location>
</feature>
<keyword evidence="4 6" id="KW-1133">Transmembrane helix</keyword>
<evidence type="ECO:0000256" key="6">
    <source>
        <dbReference type="SAM" id="Phobius"/>
    </source>
</evidence>
<evidence type="ECO:0000256" key="5">
    <source>
        <dbReference type="ARBA" id="ARBA00023136"/>
    </source>
</evidence>
<protein>
    <submittedName>
        <fullName evidence="7">Threonine efflux protein</fullName>
    </submittedName>
</protein>
<comment type="subcellular location">
    <subcellularLocation>
        <location evidence="1">Cell membrane</location>
        <topology evidence="1">Multi-pass membrane protein</topology>
    </subcellularLocation>
</comment>